<accession>A0A0R2MX44</accession>
<gene>
    <name evidence="1" type="ORF">IV56_GL001750</name>
</gene>
<dbReference type="AlphaFoldDB" id="A0A0R2MX44"/>
<organism evidence="1 2">
    <name type="scientific">Lacticaseibacillus saniviri JCM 17471 = DSM 24301</name>
    <dbReference type="NCBI Taxonomy" id="1293598"/>
    <lineage>
        <taxon>Bacteria</taxon>
        <taxon>Bacillati</taxon>
        <taxon>Bacillota</taxon>
        <taxon>Bacilli</taxon>
        <taxon>Lactobacillales</taxon>
        <taxon>Lactobacillaceae</taxon>
        <taxon>Lacticaseibacillus</taxon>
    </lineage>
</organism>
<dbReference type="STRING" id="1293598.IV56_GL001750"/>
<keyword evidence="2" id="KW-1185">Reference proteome</keyword>
<dbReference type="PATRIC" id="fig|1293598.4.peg.1824"/>
<protein>
    <submittedName>
        <fullName evidence="1">YslB protein</fullName>
    </submittedName>
</protein>
<proteinExistence type="predicted"/>
<name>A0A0R2MX44_9LACO</name>
<evidence type="ECO:0000313" key="2">
    <source>
        <dbReference type="Proteomes" id="UP000050969"/>
    </source>
</evidence>
<dbReference type="InterPro" id="IPR019642">
    <property type="entry name" value="DUF2507"/>
</dbReference>
<evidence type="ECO:0000313" key="1">
    <source>
        <dbReference type="EMBL" id="KRO17956.1"/>
    </source>
</evidence>
<comment type="caution">
    <text evidence="1">The sequence shown here is derived from an EMBL/GenBank/DDBJ whole genome shotgun (WGS) entry which is preliminary data.</text>
</comment>
<sequence length="157" mass="17241">MSSDYSAMRTNTITSPLFGQTFLRDLLLPDLLGEQQSNILYWAGRELAIKLPTAEADVPALFEQAGLGTLSLLSSKKAERHYQLTGDVVQARLDHIDQPDFQLEAGFLAQLLQQDLGIVVEANSQPDAKRHSVELIVGLDPKEAQPMASPLIDDLVD</sequence>
<dbReference type="Pfam" id="PF10702">
    <property type="entry name" value="DUF2507"/>
    <property type="match status" value="1"/>
</dbReference>
<dbReference type="OrthoDB" id="2965348at2"/>
<reference evidence="1 2" key="1">
    <citation type="journal article" date="2015" name="Genome Announc.">
        <title>Expanding the biotechnology potential of lactobacilli through comparative genomics of 213 strains and associated genera.</title>
        <authorList>
            <person name="Sun Z."/>
            <person name="Harris H.M."/>
            <person name="McCann A."/>
            <person name="Guo C."/>
            <person name="Argimon S."/>
            <person name="Zhang W."/>
            <person name="Yang X."/>
            <person name="Jeffery I.B."/>
            <person name="Cooney J.C."/>
            <person name="Kagawa T.F."/>
            <person name="Liu W."/>
            <person name="Song Y."/>
            <person name="Salvetti E."/>
            <person name="Wrobel A."/>
            <person name="Rasinkangas P."/>
            <person name="Parkhill J."/>
            <person name="Rea M.C."/>
            <person name="O'Sullivan O."/>
            <person name="Ritari J."/>
            <person name="Douillard F.P."/>
            <person name="Paul Ross R."/>
            <person name="Yang R."/>
            <person name="Briner A.E."/>
            <person name="Felis G.E."/>
            <person name="de Vos W.M."/>
            <person name="Barrangou R."/>
            <person name="Klaenhammer T.R."/>
            <person name="Caufield P.W."/>
            <person name="Cui Y."/>
            <person name="Zhang H."/>
            <person name="O'Toole P.W."/>
        </authorList>
    </citation>
    <scope>NUCLEOTIDE SEQUENCE [LARGE SCALE GENOMIC DNA]</scope>
    <source>
        <strain evidence="1 2">DSM 24301</strain>
    </source>
</reference>
<dbReference type="Proteomes" id="UP000050969">
    <property type="component" value="Unassembled WGS sequence"/>
</dbReference>
<dbReference type="Gene3D" id="3.30.1380.20">
    <property type="entry name" value="Trafficking protein particle complex subunit 3"/>
    <property type="match status" value="1"/>
</dbReference>
<dbReference type="SUPFAM" id="SSF111126">
    <property type="entry name" value="Ligand-binding domain in the NO signalling and Golgi transport"/>
    <property type="match status" value="1"/>
</dbReference>
<dbReference type="EMBL" id="JQCE01000006">
    <property type="protein sequence ID" value="KRO17956.1"/>
    <property type="molecule type" value="Genomic_DNA"/>
</dbReference>
<dbReference type="InterPro" id="IPR024096">
    <property type="entry name" value="NO_sig/Golgi_transp_ligand-bd"/>
</dbReference>